<sequence length="88" mass="9754">HENANSNQIKGTENPSSTCESFLSDAMNDNIYPEKQPSNFRQQANLPERETMDLAGEKQNRRTHGGIATPKVSIAPPRAHGLHRDGGW</sequence>
<evidence type="ECO:0000313" key="2">
    <source>
        <dbReference type="EMBL" id="MCI08546.1"/>
    </source>
</evidence>
<keyword evidence="3" id="KW-1185">Reference proteome</keyword>
<reference evidence="2 3" key="1">
    <citation type="journal article" date="2018" name="Front. Plant Sci.">
        <title>Red Clover (Trifolium pratense) and Zigzag Clover (T. medium) - A Picture of Genomic Similarities and Differences.</title>
        <authorList>
            <person name="Dluhosova J."/>
            <person name="Istvanek J."/>
            <person name="Nedelnik J."/>
            <person name="Repkova J."/>
        </authorList>
    </citation>
    <scope>NUCLEOTIDE SEQUENCE [LARGE SCALE GENOMIC DNA]</scope>
    <source>
        <strain evidence="3">cv. 10/8</strain>
        <tissue evidence="2">Leaf</tissue>
    </source>
</reference>
<proteinExistence type="predicted"/>
<feature type="compositionally biased region" description="Polar residues" evidence="1">
    <location>
        <begin position="1"/>
        <end position="21"/>
    </location>
</feature>
<dbReference type="AlphaFoldDB" id="A0A392PB87"/>
<accession>A0A392PB87</accession>
<feature type="compositionally biased region" description="Basic and acidic residues" evidence="1">
    <location>
        <begin position="47"/>
        <end position="60"/>
    </location>
</feature>
<organism evidence="2 3">
    <name type="scientific">Trifolium medium</name>
    <dbReference type="NCBI Taxonomy" id="97028"/>
    <lineage>
        <taxon>Eukaryota</taxon>
        <taxon>Viridiplantae</taxon>
        <taxon>Streptophyta</taxon>
        <taxon>Embryophyta</taxon>
        <taxon>Tracheophyta</taxon>
        <taxon>Spermatophyta</taxon>
        <taxon>Magnoliopsida</taxon>
        <taxon>eudicotyledons</taxon>
        <taxon>Gunneridae</taxon>
        <taxon>Pentapetalae</taxon>
        <taxon>rosids</taxon>
        <taxon>fabids</taxon>
        <taxon>Fabales</taxon>
        <taxon>Fabaceae</taxon>
        <taxon>Papilionoideae</taxon>
        <taxon>50 kb inversion clade</taxon>
        <taxon>NPAAA clade</taxon>
        <taxon>Hologalegina</taxon>
        <taxon>IRL clade</taxon>
        <taxon>Trifolieae</taxon>
        <taxon>Trifolium</taxon>
    </lineage>
</organism>
<dbReference type="EMBL" id="LXQA010069417">
    <property type="protein sequence ID" value="MCI08546.1"/>
    <property type="molecule type" value="Genomic_DNA"/>
</dbReference>
<evidence type="ECO:0000256" key="1">
    <source>
        <dbReference type="SAM" id="MobiDB-lite"/>
    </source>
</evidence>
<comment type="caution">
    <text evidence="2">The sequence shown here is derived from an EMBL/GenBank/DDBJ whole genome shotgun (WGS) entry which is preliminary data.</text>
</comment>
<feature type="non-terminal residue" evidence="2">
    <location>
        <position position="1"/>
    </location>
</feature>
<name>A0A392PB87_9FABA</name>
<dbReference type="Proteomes" id="UP000265520">
    <property type="component" value="Unassembled WGS sequence"/>
</dbReference>
<feature type="compositionally biased region" description="Polar residues" evidence="1">
    <location>
        <begin position="36"/>
        <end position="45"/>
    </location>
</feature>
<evidence type="ECO:0000313" key="3">
    <source>
        <dbReference type="Proteomes" id="UP000265520"/>
    </source>
</evidence>
<protein>
    <submittedName>
        <fullName evidence="2">Uncharacterized protein</fullName>
    </submittedName>
</protein>
<feature type="region of interest" description="Disordered" evidence="1">
    <location>
        <begin position="1"/>
        <end position="88"/>
    </location>
</feature>